<comment type="similarity">
    <text evidence="1">Belongs to the peptidase C14B family.</text>
</comment>
<dbReference type="Proteomes" id="UP000290289">
    <property type="component" value="Chromosome 5"/>
</dbReference>
<dbReference type="PANTHER" id="PTHR48104:SF17">
    <property type="entry name" value="METACASPASE-3"/>
    <property type="match status" value="1"/>
</dbReference>
<dbReference type="PANTHER" id="PTHR48104">
    <property type="entry name" value="METACASPASE-4"/>
    <property type="match status" value="1"/>
</dbReference>
<reference evidence="3 4" key="1">
    <citation type="submission" date="2018-10" db="EMBL/GenBank/DDBJ databases">
        <title>A high-quality apple genome assembly.</title>
        <authorList>
            <person name="Hu J."/>
        </authorList>
    </citation>
    <scope>NUCLEOTIDE SEQUENCE [LARGE SCALE GENOMIC DNA]</scope>
    <source>
        <strain evidence="4">cv. HFTH1</strain>
        <tissue evidence="3">Young leaf</tissue>
    </source>
</reference>
<proteinExistence type="inferred from homology"/>
<dbReference type="InterPro" id="IPR029030">
    <property type="entry name" value="Caspase-like_dom_sf"/>
</dbReference>
<evidence type="ECO:0000259" key="2">
    <source>
        <dbReference type="Pfam" id="PF00656"/>
    </source>
</evidence>
<accession>A0A498K215</accession>
<dbReference type="GO" id="GO:0005737">
    <property type="term" value="C:cytoplasm"/>
    <property type="evidence" value="ECO:0007669"/>
    <property type="project" value="TreeGrafter"/>
</dbReference>
<sequence>MHALKEYKGRIAHVDIAQLVRIDKHKKAPSFPKLELEMASRIERCNGCGRKLVVPLQAQIIRCGACQGVPRINRTSINPLIRASHDSINHAVNRLKSQMTRVMTMPSPNAGRPANPRYYHHQLSRPSVPKPLMPPSTHGRKLAVLCGVSYNGKSYKLQGTVNDVQCMKYFLVDRLGFPTASILMLTEYETDPFRIPTKQNMRMALQWLMQGCQSGDSLLFHFSGHGSTQHDFSNDEIDGNDETVCPVDFETEGMIIDDEINATIVRPVPHGAKLHAIVDACHSGTVLDLRFVCRINREGYSWEDQQYSPIYKGTSGGPAVFISACDDHQKSADTTVLSGDTSTGALTYSFIQAAENDRGSTYGSLLNAMRHKIREAKTGIDMVKYLSKNHLETQLSSSEIFDICSKQLQPNFNPFAFPSPYPPSLPLKIDNN</sequence>
<gene>
    <name evidence="3" type="ORF">DVH24_037892</name>
</gene>
<dbReference type="GO" id="GO:0004197">
    <property type="term" value="F:cysteine-type endopeptidase activity"/>
    <property type="evidence" value="ECO:0007669"/>
    <property type="project" value="InterPro"/>
</dbReference>
<dbReference type="Pfam" id="PF00656">
    <property type="entry name" value="Peptidase_C14"/>
    <property type="match status" value="1"/>
</dbReference>
<dbReference type="AlphaFoldDB" id="A0A498K215"/>
<evidence type="ECO:0000313" key="3">
    <source>
        <dbReference type="EMBL" id="RXI00344.1"/>
    </source>
</evidence>
<protein>
    <recommendedName>
        <fullName evidence="2">Peptidase C14 caspase domain-containing protein</fullName>
    </recommendedName>
</protein>
<evidence type="ECO:0000256" key="1">
    <source>
        <dbReference type="ARBA" id="ARBA00009005"/>
    </source>
</evidence>
<dbReference type="InterPro" id="IPR011600">
    <property type="entry name" value="Pept_C14_caspase"/>
</dbReference>
<feature type="domain" description="Peptidase C14 caspase" evidence="2">
    <location>
        <begin position="140"/>
        <end position="378"/>
    </location>
</feature>
<dbReference type="InterPro" id="IPR050452">
    <property type="entry name" value="Metacaspase"/>
</dbReference>
<evidence type="ECO:0000313" key="4">
    <source>
        <dbReference type="Proteomes" id="UP000290289"/>
    </source>
</evidence>
<dbReference type="SUPFAM" id="SSF52129">
    <property type="entry name" value="Caspase-like"/>
    <property type="match status" value="1"/>
</dbReference>
<comment type="caution">
    <text evidence="3">The sequence shown here is derived from an EMBL/GenBank/DDBJ whole genome shotgun (WGS) entry which is preliminary data.</text>
</comment>
<dbReference type="Gene3D" id="3.40.50.12660">
    <property type="match status" value="1"/>
</dbReference>
<dbReference type="EMBL" id="RDQH01000331">
    <property type="protein sequence ID" value="RXI00344.1"/>
    <property type="molecule type" value="Genomic_DNA"/>
</dbReference>
<dbReference type="GO" id="GO:0006508">
    <property type="term" value="P:proteolysis"/>
    <property type="evidence" value="ECO:0007669"/>
    <property type="project" value="InterPro"/>
</dbReference>
<keyword evidence="4" id="KW-1185">Reference proteome</keyword>
<dbReference type="STRING" id="3750.A0A498K215"/>
<organism evidence="3 4">
    <name type="scientific">Malus domestica</name>
    <name type="common">Apple</name>
    <name type="synonym">Pyrus malus</name>
    <dbReference type="NCBI Taxonomy" id="3750"/>
    <lineage>
        <taxon>Eukaryota</taxon>
        <taxon>Viridiplantae</taxon>
        <taxon>Streptophyta</taxon>
        <taxon>Embryophyta</taxon>
        <taxon>Tracheophyta</taxon>
        <taxon>Spermatophyta</taxon>
        <taxon>Magnoliopsida</taxon>
        <taxon>eudicotyledons</taxon>
        <taxon>Gunneridae</taxon>
        <taxon>Pentapetalae</taxon>
        <taxon>rosids</taxon>
        <taxon>fabids</taxon>
        <taxon>Rosales</taxon>
        <taxon>Rosaceae</taxon>
        <taxon>Amygdaloideae</taxon>
        <taxon>Maleae</taxon>
        <taxon>Malus</taxon>
    </lineage>
</organism>
<name>A0A498K215_MALDO</name>